<protein>
    <submittedName>
        <fullName evidence="1">Uncharacterized protein</fullName>
    </submittedName>
</protein>
<gene>
    <name evidence="1" type="ORF">K8G79_02740</name>
</gene>
<evidence type="ECO:0000313" key="2">
    <source>
        <dbReference type="Proteomes" id="UP001197609"/>
    </source>
</evidence>
<sequence length="118" mass="12606">MRCSAVRLEGALQEINASGSSCGDITGLRIRDTGPSGHVTSALLLSQCAVLYPYINHELRLVIAIEFSELEKALRKRGTSRLKIRRMSAFSAEALSTIPKAEAGSIGISTVAMNSSLL</sequence>
<dbReference type="EMBL" id="JAIOIU010000031">
    <property type="protein sequence ID" value="MBZ0159053.1"/>
    <property type="molecule type" value="Genomic_DNA"/>
</dbReference>
<proteinExistence type="predicted"/>
<evidence type="ECO:0000313" key="1">
    <source>
        <dbReference type="EMBL" id="MBZ0159053.1"/>
    </source>
</evidence>
<dbReference type="AlphaFoldDB" id="A0AAJ1AHC3"/>
<dbReference type="Proteomes" id="UP001197609">
    <property type="component" value="Unassembled WGS sequence"/>
</dbReference>
<comment type="caution">
    <text evidence="1">The sequence shown here is derived from an EMBL/GenBank/DDBJ whole genome shotgun (WGS) entry which is preliminary data.</text>
</comment>
<reference evidence="1 2" key="1">
    <citation type="journal article" date="2021" name="bioRxiv">
        <title>Unraveling nitrogen, sulfur and carbon metabolic pathways and microbial community transcriptional responses to substrate deprivation and toxicity stresses in a bioreactor mimicking anoxic brackish coastal sediment conditions.</title>
        <authorList>
            <person name="Martins P.D."/>
            <person name="Echeveste M.J."/>
            <person name="Arshad A."/>
            <person name="Kurth J."/>
            <person name="Ouboter H."/>
            <person name="Jetten M.S.M."/>
            <person name="Welte C.U."/>
        </authorList>
    </citation>
    <scope>NUCLEOTIDE SEQUENCE [LARGE SCALE GENOMIC DNA]</scope>
    <source>
        <strain evidence="1">MAG_38</strain>
    </source>
</reference>
<name>A0AAJ1AHC3_9BACT</name>
<accession>A0AAJ1AHC3</accession>
<organism evidence="1 2">
    <name type="scientific">Candidatus Methylomirabilis tolerans</name>
    <dbReference type="NCBI Taxonomy" id="3123416"/>
    <lineage>
        <taxon>Bacteria</taxon>
        <taxon>Candidatus Methylomirabilota</taxon>
        <taxon>Candidatus Methylomirabilia</taxon>
        <taxon>Candidatus Methylomirabilales</taxon>
        <taxon>Candidatus Methylomirabilaceae</taxon>
        <taxon>Candidatus Methylomirabilis</taxon>
    </lineage>
</organism>